<feature type="region of interest" description="Disordered" evidence="1">
    <location>
        <begin position="188"/>
        <end position="214"/>
    </location>
</feature>
<dbReference type="EMBL" id="JACKVK010000011">
    <property type="protein sequence ID" value="MCV7423200.1"/>
    <property type="molecule type" value="Genomic_DNA"/>
</dbReference>
<dbReference type="Proteomes" id="UP001141629">
    <property type="component" value="Unassembled WGS sequence"/>
</dbReference>
<keyword evidence="4" id="KW-1185">Reference proteome</keyword>
<proteinExistence type="predicted"/>
<reference evidence="3" key="2">
    <citation type="journal article" date="2022" name="BMC Genomics">
        <title>Comparative genome analysis of mycobacteria focusing on tRNA and non-coding RNA.</title>
        <authorList>
            <person name="Behra P.R.K."/>
            <person name="Pettersson B.M.F."/>
            <person name="Ramesh M."/>
            <person name="Das S."/>
            <person name="Dasgupta S."/>
            <person name="Kirsebom L.A."/>
        </authorList>
    </citation>
    <scope>NUCLEOTIDE SEQUENCE</scope>
    <source>
        <strain evidence="3">DSM 44838</strain>
    </source>
</reference>
<dbReference type="SUPFAM" id="SSF54427">
    <property type="entry name" value="NTF2-like"/>
    <property type="match status" value="1"/>
</dbReference>
<comment type="caution">
    <text evidence="3">The sequence shown here is derived from an EMBL/GenBank/DDBJ whole genome shotgun (WGS) entry which is preliminary data.</text>
</comment>
<dbReference type="AlphaFoldDB" id="A0A9X3BVB7"/>
<name>A0A9X3BVB7_9MYCO</name>
<organism evidence="3 4">
    <name type="scientific">Mycobacterium yunnanensis</name>
    <dbReference type="NCBI Taxonomy" id="368477"/>
    <lineage>
        <taxon>Bacteria</taxon>
        <taxon>Bacillati</taxon>
        <taxon>Actinomycetota</taxon>
        <taxon>Actinomycetes</taxon>
        <taxon>Mycobacteriales</taxon>
        <taxon>Mycobacteriaceae</taxon>
        <taxon>Mycobacterium</taxon>
    </lineage>
</organism>
<evidence type="ECO:0000313" key="4">
    <source>
        <dbReference type="Proteomes" id="UP001141629"/>
    </source>
</evidence>
<feature type="domain" description="SnoaL-like" evidence="2">
    <location>
        <begin position="6"/>
        <end position="130"/>
    </location>
</feature>
<dbReference type="InterPro" id="IPR037401">
    <property type="entry name" value="SnoaL-like"/>
</dbReference>
<evidence type="ECO:0000313" key="3">
    <source>
        <dbReference type="EMBL" id="MCV7423200.1"/>
    </source>
</evidence>
<reference evidence="3" key="1">
    <citation type="submission" date="2020-07" db="EMBL/GenBank/DDBJ databases">
        <authorList>
            <person name="Pettersson B.M.F."/>
            <person name="Behra P.R.K."/>
            <person name="Ramesh M."/>
            <person name="Das S."/>
            <person name="Dasgupta S."/>
            <person name="Kirsebom L.A."/>
        </authorList>
    </citation>
    <scope>NUCLEOTIDE SEQUENCE</scope>
    <source>
        <strain evidence="3">DSM 44838</strain>
    </source>
</reference>
<accession>A0A9X3BVB7</accession>
<evidence type="ECO:0000256" key="1">
    <source>
        <dbReference type="SAM" id="MobiDB-lite"/>
    </source>
</evidence>
<dbReference type="Pfam" id="PF13577">
    <property type="entry name" value="SnoaL_4"/>
    <property type="match status" value="1"/>
</dbReference>
<dbReference type="InterPro" id="IPR032710">
    <property type="entry name" value="NTF2-like_dom_sf"/>
</dbReference>
<sequence length="214" mass="24052">MDDAARLLEIEAIKRLKARYCRHLDMKDWDRWRTVFVEDFVSDTSESGGTVIRGADHFVAYVRTTLGQPSQPTVHQVHAPEIDLVSATTANGVWALNDVVQLAPGLSLNGFGHYHETYEKADGEWRIASSRLTRLREDVVTPLVSIRVSERLRRLGATTARRLGRWGGVDRHPPSVLSRCSASGRVRVSTSIDPPSRWHVRDFTSTTPRKSRPG</sequence>
<dbReference type="Gene3D" id="3.10.450.50">
    <property type="match status" value="1"/>
</dbReference>
<protein>
    <submittedName>
        <fullName evidence="3">Nuclear transport factor 2 family protein</fullName>
    </submittedName>
</protein>
<evidence type="ECO:0000259" key="2">
    <source>
        <dbReference type="Pfam" id="PF13577"/>
    </source>
</evidence>
<gene>
    <name evidence="3" type="ORF">H7K45_21840</name>
</gene>